<feature type="transmembrane region" description="Helical" evidence="1">
    <location>
        <begin position="43"/>
        <end position="62"/>
    </location>
</feature>
<evidence type="ECO:0000256" key="1">
    <source>
        <dbReference type="SAM" id="Phobius"/>
    </source>
</evidence>
<evidence type="ECO:0000313" key="3">
    <source>
        <dbReference type="Proteomes" id="UP000465062"/>
    </source>
</evidence>
<organism evidence="2 3">
    <name type="scientific">Rossellomorea vietnamensis</name>
    <dbReference type="NCBI Taxonomy" id="218284"/>
    <lineage>
        <taxon>Bacteria</taxon>
        <taxon>Bacillati</taxon>
        <taxon>Bacillota</taxon>
        <taxon>Bacilli</taxon>
        <taxon>Bacillales</taxon>
        <taxon>Bacillaceae</taxon>
        <taxon>Rossellomorea</taxon>
    </lineage>
</organism>
<dbReference type="RefSeq" id="WP_159361220.1">
    <property type="nucleotide sequence ID" value="NZ_CP047394.1"/>
</dbReference>
<dbReference type="EMBL" id="CP047394">
    <property type="protein sequence ID" value="QHE60195.1"/>
    <property type="molecule type" value="Genomic_DNA"/>
</dbReference>
<feature type="transmembrane region" description="Helical" evidence="1">
    <location>
        <begin position="12"/>
        <end position="31"/>
    </location>
</feature>
<keyword evidence="1" id="KW-0812">Transmembrane</keyword>
<dbReference type="Proteomes" id="UP000465062">
    <property type="component" value="Chromosome"/>
</dbReference>
<feature type="transmembrane region" description="Helical" evidence="1">
    <location>
        <begin position="93"/>
        <end position="110"/>
    </location>
</feature>
<gene>
    <name evidence="2" type="ORF">FHE72_03470</name>
</gene>
<reference evidence="2 3" key="1">
    <citation type="submission" date="2019-06" db="EMBL/GenBank/DDBJ databases">
        <title>An operon consisting of a P-type ATPase gene and a transcriptional regular gene given the different cadmium resistance in Bacillus vietamensis 151-6 and Bacillus marisflavi 151-25.</title>
        <authorList>
            <person name="Yu X."/>
        </authorList>
    </citation>
    <scope>NUCLEOTIDE SEQUENCE [LARGE SCALE GENOMIC DNA]</scope>
    <source>
        <strain evidence="2 3">151-6</strain>
    </source>
</reference>
<protein>
    <submittedName>
        <fullName evidence="2">Uncharacterized protein</fullName>
    </submittedName>
</protein>
<proteinExistence type="predicted"/>
<keyword evidence="1" id="KW-1133">Transmembrane helix</keyword>
<dbReference type="AlphaFoldDB" id="A0A6I6UBW0"/>
<dbReference type="KEGG" id="bvq:FHE72_03470"/>
<evidence type="ECO:0000313" key="2">
    <source>
        <dbReference type="EMBL" id="QHE60195.1"/>
    </source>
</evidence>
<keyword evidence="1" id="KW-0472">Membrane</keyword>
<name>A0A6I6UBW0_9BACI</name>
<sequence length="143" mass="16099">MNAGKIVKEVKWTILVSLLVSLALLVTWFIFEISDIPFANKSLLALSLISSSAALASFLKLLKIKKDPNVMVSETDERLVAEKNEADSKALKLLQSVLFLSYLGYTFIIPEDIFRSTGWWISLGTLLLSLFAPLMFRRITKEM</sequence>
<accession>A0A6I6UBW0</accession>
<feature type="transmembrane region" description="Helical" evidence="1">
    <location>
        <begin position="116"/>
        <end position="136"/>
    </location>
</feature>